<dbReference type="PROSITE" id="PS00463">
    <property type="entry name" value="ZN2_CY6_FUNGAL_1"/>
    <property type="match status" value="1"/>
</dbReference>
<dbReference type="GO" id="GO:0008270">
    <property type="term" value="F:zinc ion binding"/>
    <property type="evidence" value="ECO:0007669"/>
    <property type="project" value="InterPro"/>
</dbReference>
<dbReference type="PANTHER" id="PTHR36206">
    <property type="entry name" value="ASPERCRYPTIN BIOSYNTHESIS CLUSTER-SPECIFIC TRANSCRIPTION REGULATOR ATNN-RELATED"/>
    <property type="match status" value="1"/>
</dbReference>
<sequence length="564" mass="62661">MSLDSPAPATQKQRTRTNVRQSKYGCFTCRARRVKCDEFKPHCLRCQRGKRTCEGYPEGAPRAQEQAQTAIALSPEPESPDCVSLSRPTQLGANPELDRLRLLACAVFSQGRPGARTEAETAFWTHLVPQLALSIPSVREAAAAFAASYEQQVLKRYCGAARFKALKQIMAAIAKIRQDVLRLPHGPLPVLVACILLACAETIQHRHTDALLHLRGAFSVMNSREWLAARSANSKALLEDDLSCLFGKLDLQVITYALANPPELQFPVAPGIDADVTTFTPQQADRELFRTLHSCYSFATKASEYKYLPRADSRELLVLEQSRHIAELNRWLSRYRQYSKMCHDISPLNDLHGLVLQAHCLSALIYVSNILDPFETGYDRYAPQFQQIVECVEQAMSAKAIEADMPTFNAEMGIIQPLFFTAVKYRDSAWRSKAISLLQKCGREGPWSGSVEGAAADCVARAEETAASQTANAASCVVSSASRPVFLPQDIPERARVAGHSLFEIIGEDPSGTTWAVIEMSRCRDMHAMLLDGSPQPDARSPQPDAKKHWLYWRETCPIRLLGE</sequence>
<dbReference type="RefSeq" id="XP_016631597.1">
    <property type="nucleotide sequence ID" value="XM_016777426.1"/>
</dbReference>
<dbReference type="SUPFAM" id="SSF57701">
    <property type="entry name" value="Zn2/Cys6 DNA-binding domain"/>
    <property type="match status" value="1"/>
</dbReference>
<dbReference type="AlphaFoldDB" id="A0A0D2K310"/>
<dbReference type="Pfam" id="PF11951">
    <property type="entry name" value="Fungal_trans_2"/>
    <property type="match status" value="1"/>
</dbReference>
<evidence type="ECO:0000256" key="4">
    <source>
        <dbReference type="ARBA" id="ARBA00023125"/>
    </source>
</evidence>
<accession>A0A0D2K310</accession>
<evidence type="ECO:0000313" key="9">
    <source>
        <dbReference type="Proteomes" id="UP000053411"/>
    </source>
</evidence>
<evidence type="ECO:0000256" key="1">
    <source>
        <dbReference type="ARBA" id="ARBA00022723"/>
    </source>
</evidence>
<dbReference type="InterPro" id="IPR052360">
    <property type="entry name" value="Transcr_Regulatory_Proteins"/>
</dbReference>
<feature type="domain" description="Zn(2)-C6 fungal-type" evidence="7">
    <location>
        <begin position="25"/>
        <end position="53"/>
    </location>
</feature>
<protein>
    <recommendedName>
        <fullName evidence="7">Zn(2)-C6 fungal-type domain-containing protein</fullName>
    </recommendedName>
</protein>
<dbReference type="EMBL" id="KN848074">
    <property type="protein sequence ID" value="KIX97474.1"/>
    <property type="molecule type" value="Genomic_DNA"/>
</dbReference>
<dbReference type="VEuPathDB" id="FungiDB:Z520_06926"/>
<dbReference type="GeneID" id="27712672"/>
<keyword evidence="1" id="KW-0479">Metal-binding</keyword>
<dbReference type="InterPro" id="IPR001138">
    <property type="entry name" value="Zn2Cys6_DnaBD"/>
</dbReference>
<dbReference type="Gene3D" id="4.10.240.10">
    <property type="entry name" value="Zn(2)-C6 fungal-type DNA-binding domain"/>
    <property type="match status" value="1"/>
</dbReference>
<dbReference type="CDD" id="cd00067">
    <property type="entry name" value="GAL4"/>
    <property type="match status" value="1"/>
</dbReference>
<organism evidence="8 9">
    <name type="scientific">Fonsecaea multimorphosa CBS 102226</name>
    <dbReference type="NCBI Taxonomy" id="1442371"/>
    <lineage>
        <taxon>Eukaryota</taxon>
        <taxon>Fungi</taxon>
        <taxon>Dikarya</taxon>
        <taxon>Ascomycota</taxon>
        <taxon>Pezizomycotina</taxon>
        <taxon>Eurotiomycetes</taxon>
        <taxon>Chaetothyriomycetidae</taxon>
        <taxon>Chaetothyriales</taxon>
        <taxon>Herpotrichiellaceae</taxon>
        <taxon>Fonsecaea</taxon>
    </lineage>
</organism>
<keyword evidence="6" id="KW-0539">Nucleus</keyword>
<dbReference type="PROSITE" id="PS50048">
    <property type="entry name" value="ZN2_CY6_FUNGAL_2"/>
    <property type="match status" value="1"/>
</dbReference>
<keyword evidence="2" id="KW-0862">Zinc</keyword>
<reference evidence="8 9" key="1">
    <citation type="submission" date="2015-01" db="EMBL/GenBank/DDBJ databases">
        <title>The Genome Sequence of Fonsecaea multimorphosa CBS 102226.</title>
        <authorList>
            <consortium name="The Broad Institute Genomics Platform"/>
            <person name="Cuomo C."/>
            <person name="de Hoog S."/>
            <person name="Gorbushina A."/>
            <person name="Stielow B."/>
            <person name="Teixiera M."/>
            <person name="Abouelleil A."/>
            <person name="Chapman S.B."/>
            <person name="Priest M."/>
            <person name="Young S.K."/>
            <person name="Wortman J."/>
            <person name="Nusbaum C."/>
            <person name="Birren B."/>
        </authorList>
    </citation>
    <scope>NUCLEOTIDE SEQUENCE [LARGE SCALE GENOMIC DNA]</scope>
    <source>
        <strain evidence="8 9">CBS 102226</strain>
    </source>
</reference>
<keyword evidence="5" id="KW-0804">Transcription</keyword>
<dbReference type="Proteomes" id="UP000053411">
    <property type="component" value="Unassembled WGS sequence"/>
</dbReference>
<proteinExistence type="predicted"/>
<dbReference type="GO" id="GO:0000981">
    <property type="term" value="F:DNA-binding transcription factor activity, RNA polymerase II-specific"/>
    <property type="evidence" value="ECO:0007669"/>
    <property type="project" value="InterPro"/>
</dbReference>
<evidence type="ECO:0000256" key="5">
    <source>
        <dbReference type="ARBA" id="ARBA00023163"/>
    </source>
</evidence>
<dbReference type="OrthoDB" id="3145928at2759"/>
<evidence type="ECO:0000256" key="2">
    <source>
        <dbReference type="ARBA" id="ARBA00022833"/>
    </source>
</evidence>
<keyword evidence="4" id="KW-0238">DNA-binding</keyword>
<dbReference type="SMART" id="SM00066">
    <property type="entry name" value="GAL4"/>
    <property type="match status" value="1"/>
</dbReference>
<evidence type="ECO:0000256" key="6">
    <source>
        <dbReference type="ARBA" id="ARBA00023242"/>
    </source>
</evidence>
<dbReference type="STRING" id="1442371.A0A0D2K310"/>
<evidence type="ECO:0000259" key="7">
    <source>
        <dbReference type="PROSITE" id="PS50048"/>
    </source>
</evidence>
<evidence type="ECO:0000313" key="8">
    <source>
        <dbReference type="EMBL" id="KIX97474.1"/>
    </source>
</evidence>
<dbReference type="Pfam" id="PF00172">
    <property type="entry name" value="Zn_clus"/>
    <property type="match status" value="1"/>
</dbReference>
<gene>
    <name evidence="8" type="ORF">Z520_06926</name>
</gene>
<name>A0A0D2K310_9EURO</name>
<dbReference type="PANTHER" id="PTHR36206:SF13">
    <property type="entry name" value="TRANSCRIPTIONAL REGULATORY PROTEIN MOC3"/>
    <property type="match status" value="1"/>
</dbReference>
<dbReference type="InterPro" id="IPR021858">
    <property type="entry name" value="Fun_TF"/>
</dbReference>
<dbReference type="GO" id="GO:0003677">
    <property type="term" value="F:DNA binding"/>
    <property type="evidence" value="ECO:0007669"/>
    <property type="project" value="UniProtKB-KW"/>
</dbReference>
<keyword evidence="3" id="KW-0805">Transcription regulation</keyword>
<evidence type="ECO:0000256" key="3">
    <source>
        <dbReference type="ARBA" id="ARBA00023015"/>
    </source>
</evidence>
<keyword evidence="9" id="KW-1185">Reference proteome</keyword>
<dbReference type="InterPro" id="IPR036864">
    <property type="entry name" value="Zn2-C6_fun-type_DNA-bd_sf"/>
</dbReference>